<sequence length="126" mass="14601">MSPSVIIIRIYRKADKCSYEEIKPCLTYEDAAEYIFTAVEEHRDQKMPEVPRGSEGWPDDTSYIRSCLYRAEYMQGPSCIWDLYDRVDPSLLQKIAEGNRGKKPIVIYLVRAQGGEKEIDFQVSIK</sequence>
<organism evidence="1">
    <name type="scientific">viral metagenome</name>
    <dbReference type="NCBI Taxonomy" id="1070528"/>
    <lineage>
        <taxon>unclassified sequences</taxon>
        <taxon>metagenomes</taxon>
        <taxon>organismal metagenomes</taxon>
    </lineage>
</organism>
<dbReference type="EMBL" id="MN739107">
    <property type="protein sequence ID" value="QHS89192.1"/>
    <property type="molecule type" value="Genomic_DNA"/>
</dbReference>
<evidence type="ECO:0000313" key="1">
    <source>
        <dbReference type="EMBL" id="QHS89192.1"/>
    </source>
</evidence>
<proteinExistence type="predicted"/>
<dbReference type="AlphaFoldDB" id="A0A6C0BAY4"/>
<accession>A0A6C0BAY4</accession>
<name>A0A6C0BAY4_9ZZZZ</name>
<protein>
    <submittedName>
        <fullName evidence="1">Uncharacterized protein</fullName>
    </submittedName>
</protein>
<reference evidence="1" key="1">
    <citation type="journal article" date="2020" name="Nature">
        <title>Giant virus diversity and host interactions through global metagenomics.</title>
        <authorList>
            <person name="Schulz F."/>
            <person name="Roux S."/>
            <person name="Paez-Espino D."/>
            <person name="Jungbluth S."/>
            <person name="Walsh D.A."/>
            <person name="Denef V.J."/>
            <person name="McMahon K.D."/>
            <person name="Konstantinidis K.T."/>
            <person name="Eloe-Fadrosh E.A."/>
            <person name="Kyrpides N.C."/>
            <person name="Woyke T."/>
        </authorList>
    </citation>
    <scope>NUCLEOTIDE SEQUENCE</scope>
    <source>
        <strain evidence="1">GVMAG-M-3300010158-60</strain>
    </source>
</reference>